<dbReference type="EMBL" id="MVKX01000001">
    <property type="protein sequence ID" value="OOV85208.1"/>
    <property type="molecule type" value="Genomic_DNA"/>
</dbReference>
<feature type="domain" description="BD-FAE-like" evidence="2">
    <location>
        <begin position="70"/>
        <end position="283"/>
    </location>
</feature>
<dbReference type="RefSeq" id="WP_078188614.1">
    <property type="nucleotide sequence ID" value="NZ_JAMCOZ010000012.1"/>
</dbReference>
<dbReference type="Proteomes" id="UP000191160">
    <property type="component" value="Unassembled WGS sequence"/>
</dbReference>
<sequence>MSYKVGLVILSVCSVLHLSGCQNTQSSTKVIAGAFNLSTQVQKTFINLHAPDNVIVQSNIQYLQNPNLNLDIYQPETSTVIAPRPTIVWIHGGGWVSGSKEHAGGYFKRLAAQGYNVVSVQYQFAPEAIYPTQLNQIDAALTFLNLHAAQYGIDSQNMYLAGDSAGANMASHYAALVTNPDFAQASKIQPVLKPSQLKGLILHCGIYDLNSFVNTAPDEIGLIEWGVYNLVQAYTGDKKDDAEFLTRISTASNINANYPPVFISGGNKDFLTKTQSEPFVEKLLANNVPVTAVFYPDSKEFLVHEYQFMMSKKASQQTFDRTLEFLQQHTLTVKN</sequence>
<dbReference type="Gene3D" id="3.40.50.1820">
    <property type="entry name" value="alpha/beta hydrolase"/>
    <property type="match status" value="1"/>
</dbReference>
<evidence type="ECO:0000313" key="4">
    <source>
        <dbReference type="Proteomes" id="UP000191160"/>
    </source>
</evidence>
<dbReference type="PANTHER" id="PTHR48081">
    <property type="entry name" value="AB HYDROLASE SUPERFAMILY PROTEIN C4A8.06C"/>
    <property type="match status" value="1"/>
</dbReference>
<protein>
    <submittedName>
        <fullName evidence="3">Alpha/beta hydrolase</fullName>
    </submittedName>
</protein>
<evidence type="ECO:0000313" key="3">
    <source>
        <dbReference type="EMBL" id="OOV85208.1"/>
    </source>
</evidence>
<comment type="caution">
    <text evidence="3">The sequence shown here is derived from an EMBL/GenBank/DDBJ whole genome shotgun (WGS) entry which is preliminary data.</text>
</comment>
<keyword evidence="4" id="KW-1185">Reference proteome</keyword>
<reference evidence="3 4" key="1">
    <citation type="submission" date="2017-02" db="EMBL/GenBank/DDBJ databases">
        <title>Acinetobacter sp. ANC 4945, whole genome shotgun sequencing project.</title>
        <authorList>
            <person name="Radolfova-Krizova L."/>
            <person name="Al Atrouni A."/>
            <person name="Nemec A."/>
        </authorList>
    </citation>
    <scope>NUCLEOTIDE SEQUENCE [LARGE SCALE GENOMIC DNA]</scope>
    <source>
        <strain evidence="3 4">ANC 4945</strain>
    </source>
</reference>
<dbReference type="Pfam" id="PF20434">
    <property type="entry name" value="BD-FAE"/>
    <property type="match status" value="1"/>
</dbReference>
<dbReference type="InterPro" id="IPR049492">
    <property type="entry name" value="BD-FAE-like_dom"/>
</dbReference>
<evidence type="ECO:0000256" key="1">
    <source>
        <dbReference type="ARBA" id="ARBA00022801"/>
    </source>
</evidence>
<dbReference type="GO" id="GO:0016787">
    <property type="term" value="F:hydrolase activity"/>
    <property type="evidence" value="ECO:0007669"/>
    <property type="project" value="UniProtKB-KW"/>
</dbReference>
<accession>A0A1T1H5T0</accession>
<dbReference type="InterPro" id="IPR050300">
    <property type="entry name" value="GDXG_lipolytic_enzyme"/>
</dbReference>
<proteinExistence type="predicted"/>
<organism evidence="3 4">
    <name type="scientific">Acinetobacter amyesii</name>
    <dbReference type="NCBI Taxonomy" id="2942470"/>
    <lineage>
        <taxon>Bacteria</taxon>
        <taxon>Pseudomonadati</taxon>
        <taxon>Pseudomonadota</taxon>
        <taxon>Gammaproteobacteria</taxon>
        <taxon>Moraxellales</taxon>
        <taxon>Moraxellaceae</taxon>
        <taxon>Acinetobacter</taxon>
    </lineage>
</organism>
<gene>
    <name evidence="3" type="ORF">B1202_00710</name>
</gene>
<dbReference type="SUPFAM" id="SSF53474">
    <property type="entry name" value="alpha/beta-Hydrolases"/>
    <property type="match status" value="1"/>
</dbReference>
<keyword evidence="1 3" id="KW-0378">Hydrolase</keyword>
<name>A0A1T1H5T0_9GAMM</name>
<dbReference type="AlphaFoldDB" id="A0A1T1H5T0"/>
<dbReference type="InterPro" id="IPR029058">
    <property type="entry name" value="AB_hydrolase_fold"/>
</dbReference>
<evidence type="ECO:0000259" key="2">
    <source>
        <dbReference type="Pfam" id="PF20434"/>
    </source>
</evidence>